<feature type="binding site" evidence="6">
    <location>
        <position position="183"/>
    </location>
    <ligand>
        <name>substrate</name>
    </ligand>
</feature>
<dbReference type="InterPro" id="IPR022896">
    <property type="entry name" value="TrioseP_Isoase_bac/euk"/>
</dbReference>
<dbReference type="EC" id="5.3.1.1" evidence="6 7"/>
<proteinExistence type="inferred from homology"/>
<feature type="binding site" evidence="6">
    <location>
        <position position="223"/>
    </location>
    <ligand>
        <name>substrate</name>
    </ligand>
</feature>
<evidence type="ECO:0000256" key="5">
    <source>
        <dbReference type="ARBA" id="ARBA00023235"/>
    </source>
</evidence>
<dbReference type="InterPro" id="IPR013785">
    <property type="entry name" value="Aldolase_TIM"/>
</dbReference>
<dbReference type="PANTHER" id="PTHR21139:SF42">
    <property type="entry name" value="TRIOSEPHOSPHATE ISOMERASE"/>
    <property type="match status" value="1"/>
</dbReference>
<dbReference type="SUPFAM" id="SSF51351">
    <property type="entry name" value="Triosephosphate isomerase (TIM)"/>
    <property type="match status" value="1"/>
</dbReference>
<dbReference type="CDD" id="cd00311">
    <property type="entry name" value="TIM"/>
    <property type="match status" value="1"/>
</dbReference>
<dbReference type="InterPro" id="IPR035990">
    <property type="entry name" value="TIM_sf"/>
</dbReference>
<dbReference type="NCBIfam" id="TIGR00419">
    <property type="entry name" value="tim"/>
    <property type="match status" value="1"/>
</dbReference>
<keyword evidence="5 6" id="KW-0413">Isomerase</keyword>
<dbReference type="Proteomes" id="UP000621500">
    <property type="component" value="Unassembled WGS sequence"/>
</dbReference>
<evidence type="ECO:0000256" key="1">
    <source>
        <dbReference type="ARBA" id="ARBA00007422"/>
    </source>
</evidence>
<dbReference type="Pfam" id="PF00121">
    <property type="entry name" value="TIM"/>
    <property type="match status" value="1"/>
</dbReference>
<evidence type="ECO:0000256" key="7">
    <source>
        <dbReference type="RuleBase" id="RU363013"/>
    </source>
</evidence>
<comment type="subcellular location">
    <subcellularLocation>
        <location evidence="6 7">Cytoplasm</location>
    </subcellularLocation>
</comment>
<evidence type="ECO:0000313" key="8">
    <source>
        <dbReference type="EMBL" id="GIH01121.1"/>
    </source>
</evidence>
<comment type="subunit">
    <text evidence="6 7">Homodimer.</text>
</comment>
<gene>
    <name evidence="6 8" type="primary">tpiA</name>
    <name evidence="8" type="ORF">Pma05_76930</name>
</gene>
<dbReference type="PROSITE" id="PS00171">
    <property type="entry name" value="TIM_1"/>
    <property type="match status" value="1"/>
</dbReference>
<reference evidence="8 9" key="1">
    <citation type="submission" date="2021-01" db="EMBL/GenBank/DDBJ databases">
        <title>Whole genome shotgun sequence of Plantactinospora mayteni NBRC 109088.</title>
        <authorList>
            <person name="Komaki H."/>
            <person name="Tamura T."/>
        </authorList>
    </citation>
    <scope>NUCLEOTIDE SEQUENCE [LARGE SCALE GENOMIC DNA]</scope>
    <source>
        <strain evidence="8 9">NBRC 109088</strain>
    </source>
</reference>
<protein>
    <recommendedName>
        <fullName evidence="6 7">Triosephosphate isomerase</fullName>
        <shortName evidence="6">TIM</shortName>
        <shortName evidence="6">TPI</shortName>
        <ecNumber evidence="6 7">5.3.1.1</ecNumber>
    </recommendedName>
    <alternativeName>
        <fullName evidence="6">Triose-phosphate isomerase</fullName>
    </alternativeName>
</protein>
<feature type="binding site" evidence="6">
    <location>
        <begin position="15"/>
        <end position="17"/>
    </location>
    <ligand>
        <name>substrate</name>
    </ligand>
</feature>
<dbReference type="InterPro" id="IPR020861">
    <property type="entry name" value="Triosephosphate_isomerase_AS"/>
</dbReference>
<dbReference type="EMBL" id="BONX01000064">
    <property type="protein sequence ID" value="GIH01121.1"/>
    <property type="molecule type" value="Genomic_DNA"/>
</dbReference>
<accession>A0ABQ4F2H3</accession>
<feature type="binding site" evidence="6">
    <location>
        <begin position="244"/>
        <end position="245"/>
    </location>
    <ligand>
        <name>substrate</name>
    </ligand>
</feature>
<keyword evidence="9" id="KW-1185">Reference proteome</keyword>
<evidence type="ECO:0000256" key="6">
    <source>
        <dbReference type="HAMAP-Rule" id="MF_00147"/>
    </source>
</evidence>
<dbReference type="Gene3D" id="3.20.20.70">
    <property type="entry name" value="Aldolase class I"/>
    <property type="match status" value="1"/>
</dbReference>
<name>A0ABQ4F2H3_9ACTN</name>
<comment type="pathway">
    <text evidence="6 7">Carbohydrate degradation; glycolysis; D-glyceraldehyde 3-phosphate from glycerone phosphate: step 1/1.</text>
</comment>
<dbReference type="GO" id="GO:0016853">
    <property type="term" value="F:isomerase activity"/>
    <property type="evidence" value="ECO:0007669"/>
    <property type="project" value="UniProtKB-KW"/>
</dbReference>
<evidence type="ECO:0000256" key="4">
    <source>
        <dbReference type="ARBA" id="ARBA00023152"/>
    </source>
</evidence>
<comment type="pathway">
    <text evidence="6 7">Carbohydrate biosynthesis; gluconeogenesis.</text>
</comment>
<keyword evidence="4 6" id="KW-0324">Glycolysis</keyword>
<evidence type="ECO:0000313" key="9">
    <source>
        <dbReference type="Proteomes" id="UP000621500"/>
    </source>
</evidence>
<keyword evidence="3 6" id="KW-0963">Cytoplasm</keyword>
<comment type="similarity">
    <text evidence="1 6 7">Belongs to the triosephosphate isomerase family.</text>
</comment>
<feature type="active site" description="Proton acceptor" evidence="6">
    <location>
        <position position="177"/>
    </location>
</feature>
<evidence type="ECO:0000256" key="3">
    <source>
        <dbReference type="ARBA" id="ARBA00022490"/>
    </source>
</evidence>
<comment type="function">
    <text evidence="6">Involved in the gluconeogenesis. Catalyzes stereospecifically the conversion of dihydroxyacetone phosphate (DHAP) to D-glyceraldehyde-3-phosphate (G3P).</text>
</comment>
<feature type="active site" description="Electrophile" evidence="6">
    <location>
        <position position="105"/>
    </location>
</feature>
<organism evidence="8 9">
    <name type="scientific">Plantactinospora mayteni</name>
    <dbReference type="NCBI Taxonomy" id="566021"/>
    <lineage>
        <taxon>Bacteria</taxon>
        <taxon>Bacillati</taxon>
        <taxon>Actinomycetota</taxon>
        <taxon>Actinomycetes</taxon>
        <taxon>Micromonosporales</taxon>
        <taxon>Micromonosporaceae</taxon>
        <taxon>Plantactinospora</taxon>
    </lineage>
</organism>
<keyword evidence="2 6" id="KW-0312">Gluconeogenesis</keyword>
<dbReference type="PANTHER" id="PTHR21139">
    <property type="entry name" value="TRIOSEPHOSPHATE ISOMERASE"/>
    <property type="match status" value="1"/>
</dbReference>
<dbReference type="PROSITE" id="PS51440">
    <property type="entry name" value="TIM_2"/>
    <property type="match status" value="1"/>
</dbReference>
<sequence length="265" mass="28188">MATPTPARRPLMAGNWKMNLNHREANLLIQKLAASLNEKQLTDVETVVLPPYTDLRTVQTLVDGDKLLIGYGAQDLSPHKGGAYTGEISAALLTALGCTYVVVGHSERRTYHHEDDALVNAKAKAALASELTPIVCVGEGLDIREQDGQVAYVRGQLDGSLAGLTAEQVAKLVVAYEPVWAIGTGKTATPENAQEVCGAIRQRLAEVHGQETADQVRVLYGGSVKAANIAAIMAQPDVDGALVGGASLDAEEFAQICRFPEHIAR</sequence>
<dbReference type="InterPro" id="IPR000652">
    <property type="entry name" value="Triosephosphate_isomerase"/>
</dbReference>
<comment type="catalytic activity">
    <reaction evidence="6 7">
        <text>D-glyceraldehyde 3-phosphate = dihydroxyacetone phosphate</text>
        <dbReference type="Rhea" id="RHEA:18585"/>
        <dbReference type="ChEBI" id="CHEBI:57642"/>
        <dbReference type="ChEBI" id="CHEBI:59776"/>
        <dbReference type="EC" id="5.3.1.1"/>
    </reaction>
</comment>
<evidence type="ECO:0000256" key="2">
    <source>
        <dbReference type="ARBA" id="ARBA00022432"/>
    </source>
</evidence>
<dbReference type="HAMAP" id="MF_00147_B">
    <property type="entry name" value="TIM_B"/>
    <property type="match status" value="1"/>
</dbReference>
<comment type="caution">
    <text evidence="8">The sequence shown here is derived from an EMBL/GenBank/DDBJ whole genome shotgun (WGS) entry which is preliminary data.</text>
</comment>